<dbReference type="Proteomes" id="UP001501509">
    <property type="component" value="Unassembled WGS sequence"/>
</dbReference>
<name>A0ABN3QYV9_9ACTN</name>
<accession>A0ABN3QYV9</accession>
<reference evidence="1 2" key="1">
    <citation type="journal article" date="2019" name="Int. J. Syst. Evol. Microbiol.">
        <title>The Global Catalogue of Microorganisms (GCM) 10K type strain sequencing project: providing services to taxonomists for standard genome sequencing and annotation.</title>
        <authorList>
            <consortium name="The Broad Institute Genomics Platform"/>
            <consortium name="The Broad Institute Genome Sequencing Center for Infectious Disease"/>
            <person name="Wu L."/>
            <person name="Ma J."/>
        </authorList>
    </citation>
    <scope>NUCLEOTIDE SEQUENCE [LARGE SCALE GENOMIC DNA]</scope>
    <source>
        <strain evidence="1 2">JCM 6833</strain>
    </source>
</reference>
<dbReference type="EMBL" id="BAAATD010000026">
    <property type="protein sequence ID" value="GAA2638673.1"/>
    <property type="molecule type" value="Genomic_DNA"/>
</dbReference>
<evidence type="ECO:0008006" key="3">
    <source>
        <dbReference type="Google" id="ProtNLM"/>
    </source>
</evidence>
<protein>
    <recommendedName>
        <fullName evidence="3">Ribbon-helix-helix protein CopG domain-containing protein</fullName>
    </recommendedName>
</protein>
<comment type="caution">
    <text evidence="1">The sequence shown here is derived from an EMBL/GenBank/DDBJ whole genome shotgun (WGS) entry which is preliminary data.</text>
</comment>
<dbReference type="RefSeq" id="WP_344549241.1">
    <property type="nucleotide sequence ID" value="NZ_BAAATD010000026.1"/>
</dbReference>
<organism evidence="1 2">
    <name type="scientific">Actinomadura fulvescens</name>
    <dbReference type="NCBI Taxonomy" id="46160"/>
    <lineage>
        <taxon>Bacteria</taxon>
        <taxon>Bacillati</taxon>
        <taxon>Actinomycetota</taxon>
        <taxon>Actinomycetes</taxon>
        <taxon>Streptosporangiales</taxon>
        <taxon>Thermomonosporaceae</taxon>
        <taxon>Actinomadura</taxon>
    </lineage>
</organism>
<proteinExistence type="predicted"/>
<evidence type="ECO:0000313" key="1">
    <source>
        <dbReference type="EMBL" id="GAA2638673.1"/>
    </source>
</evidence>
<sequence length="72" mass="7950">MTRVVSAVVPFASDTARALEAEVARSGFNRAQVIDFAVRAWVLVQNHQANGGQIYLKQPDGTVHEVVFEPRK</sequence>
<gene>
    <name evidence="1" type="ORF">GCM10010411_93360</name>
</gene>
<keyword evidence="2" id="KW-1185">Reference proteome</keyword>
<evidence type="ECO:0000313" key="2">
    <source>
        <dbReference type="Proteomes" id="UP001501509"/>
    </source>
</evidence>